<organism evidence="3 4">
    <name type="scientific">Mycena indigotica</name>
    <dbReference type="NCBI Taxonomy" id="2126181"/>
    <lineage>
        <taxon>Eukaryota</taxon>
        <taxon>Fungi</taxon>
        <taxon>Dikarya</taxon>
        <taxon>Basidiomycota</taxon>
        <taxon>Agaricomycotina</taxon>
        <taxon>Agaricomycetes</taxon>
        <taxon>Agaricomycetidae</taxon>
        <taxon>Agaricales</taxon>
        <taxon>Marasmiineae</taxon>
        <taxon>Mycenaceae</taxon>
        <taxon>Mycena</taxon>
    </lineage>
</organism>
<dbReference type="AlphaFoldDB" id="A0A8H6VWT7"/>
<feature type="compositionally biased region" description="Low complexity" evidence="1">
    <location>
        <begin position="241"/>
        <end position="265"/>
    </location>
</feature>
<comment type="caution">
    <text evidence="3">The sequence shown here is derived from an EMBL/GenBank/DDBJ whole genome shotgun (WGS) entry which is preliminary data.</text>
</comment>
<feature type="compositionally biased region" description="Polar residues" evidence="1">
    <location>
        <begin position="266"/>
        <end position="278"/>
    </location>
</feature>
<keyword evidence="2" id="KW-1133">Transmembrane helix</keyword>
<proteinExistence type="predicted"/>
<name>A0A8H6VWT7_9AGAR</name>
<feature type="transmembrane region" description="Helical" evidence="2">
    <location>
        <begin position="284"/>
        <end position="308"/>
    </location>
</feature>
<accession>A0A8H6VWT7</accession>
<gene>
    <name evidence="3" type="ORF">MIND_00927400</name>
</gene>
<dbReference type="EMBL" id="JACAZF010000008">
    <property type="protein sequence ID" value="KAF7296954.1"/>
    <property type="molecule type" value="Genomic_DNA"/>
</dbReference>
<feature type="region of interest" description="Disordered" evidence="1">
    <location>
        <begin position="241"/>
        <end position="281"/>
    </location>
</feature>
<keyword evidence="2" id="KW-0812">Transmembrane</keyword>
<reference evidence="3" key="1">
    <citation type="submission" date="2020-05" db="EMBL/GenBank/DDBJ databases">
        <title>Mycena genomes resolve the evolution of fungal bioluminescence.</title>
        <authorList>
            <person name="Tsai I.J."/>
        </authorList>
    </citation>
    <scope>NUCLEOTIDE SEQUENCE</scope>
    <source>
        <strain evidence="3">171206Taipei</strain>
    </source>
</reference>
<evidence type="ECO:0000256" key="1">
    <source>
        <dbReference type="SAM" id="MobiDB-lite"/>
    </source>
</evidence>
<dbReference type="Proteomes" id="UP000636479">
    <property type="component" value="Unassembled WGS sequence"/>
</dbReference>
<dbReference type="OrthoDB" id="4991875at2759"/>
<dbReference type="RefSeq" id="XP_037217313.1">
    <property type="nucleotide sequence ID" value="XM_037365901.1"/>
</dbReference>
<dbReference type="GeneID" id="59348417"/>
<evidence type="ECO:0000313" key="4">
    <source>
        <dbReference type="Proteomes" id="UP000636479"/>
    </source>
</evidence>
<keyword evidence="2" id="KW-0472">Membrane</keyword>
<protein>
    <submittedName>
        <fullName evidence="3">Uncharacterized protein</fullName>
    </submittedName>
</protein>
<keyword evidence="4" id="KW-1185">Reference proteome</keyword>
<evidence type="ECO:0000256" key="2">
    <source>
        <dbReference type="SAM" id="Phobius"/>
    </source>
</evidence>
<sequence length="309" mass="29544">MHHAAQPGASHVDTHRPALFIFAFPSAFAGRSSVNFPPSPDLDTFLVDALPFVLSPPSFPATHNSNNHLAMSALALPLILSFLSLASAAPTPDKVTVMLPFADAAPVSAKVLGVDGAGHTTYEVVAPVTMGGGTVAGFTATATLVAGPSYVALSEAAMYPAASAMVLNGIACSMDGASAACAMQTLVGSQFSTATMALPTASLQAEVLDVLPGGAVNNAAADPSASGSSAGAGASGAAGSSAANSAGSSSTGSSAAPAGTTPAGSNTSGAPPAQSSKSAAGRGVALGPAGMGVSLVVGVASLVGALLVV</sequence>
<evidence type="ECO:0000313" key="3">
    <source>
        <dbReference type="EMBL" id="KAF7296954.1"/>
    </source>
</evidence>